<dbReference type="KEGG" id="tet:TTHERM_000283479"/>
<feature type="transmembrane region" description="Helical" evidence="1">
    <location>
        <begin position="51"/>
        <end position="71"/>
    </location>
</feature>
<name>W7XBS5_TETTS</name>
<evidence type="ECO:0000313" key="2">
    <source>
        <dbReference type="EMBL" id="EWS73873.1"/>
    </source>
</evidence>
<reference evidence="3" key="1">
    <citation type="journal article" date="2006" name="PLoS Biol.">
        <title>Macronuclear genome sequence of the ciliate Tetrahymena thermophila, a model eukaryote.</title>
        <authorList>
            <person name="Eisen J.A."/>
            <person name="Coyne R.S."/>
            <person name="Wu M."/>
            <person name="Wu D."/>
            <person name="Thiagarajan M."/>
            <person name="Wortman J.R."/>
            <person name="Badger J.H."/>
            <person name="Ren Q."/>
            <person name="Amedeo P."/>
            <person name="Jones K.M."/>
            <person name="Tallon L.J."/>
            <person name="Delcher A.L."/>
            <person name="Salzberg S.L."/>
            <person name="Silva J.C."/>
            <person name="Haas B.J."/>
            <person name="Majoros W.H."/>
            <person name="Farzad M."/>
            <person name="Carlton J.M."/>
            <person name="Smith R.K. Jr."/>
            <person name="Garg J."/>
            <person name="Pearlman R.E."/>
            <person name="Karrer K.M."/>
            <person name="Sun L."/>
            <person name="Manning G."/>
            <person name="Elde N.C."/>
            <person name="Turkewitz A.P."/>
            <person name="Asai D.J."/>
            <person name="Wilkes D.E."/>
            <person name="Wang Y."/>
            <person name="Cai H."/>
            <person name="Collins K."/>
            <person name="Stewart B.A."/>
            <person name="Lee S.R."/>
            <person name="Wilamowska K."/>
            <person name="Weinberg Z."/>
            <person name="Ruzzo W.L."/>
            <person name="Wloga D."/>
            <person name="Gaertig J."/>
            <person name="Frankel J."/>
            <person name="Tsao C.-C."/>
            <person name="Gorovsky M.A."/>
            <person name="Keeling P.J."/>
            <person name="Waller R.F."/>
            <person name="Patron N.J."/>
            <person name="Cherry J.M."/>
            <person name="Stover N.A."/>
            <person name="Krieger C.J."/>
            <person name="del Toro C."/>
            <person name="Ryder H.F."/>
            <person name="Williamson S.C."/>
            <person name="Barbeau R.A."/>
            <person name="Hamilton E.P."/>
            <person name="Orias E."/>
        </authorList>
    </citation>
    <scope>NUCLEOTIDE SEQUENCE [LARGE SCALE GENOMIC DNA]</scope>
    <source>
        <strain evidence="3">SB210</strain>
    </source>
</reference>
<gene>
    <name evidence="2" type="ORF">TTHERM_000283479</name>
</gene>
<keyword evidence="1" id="KW-0472">Membrane</keyword>
<dbReference type="EMBL" id="GG662656">
    <property type="protein sequence ID" value="EWS73873.1"/>
    <property type="molecule type" value="Genomic_DNA"/>
</dbReference>
<dbReference type="InParanoid" id="W7XBS5"/>
<dbReference type="RefSeq" id="XP_012653620.1">
    <property type="nucleotide sequence ID" value="XM_012798166.1"/>
</dbReference>
<sequence>MEFTHCLICTKIYLAKSFVVMEFLCGQSLKRNTSISPYLFQRKSNLIMKQVYLQIAASSLVGVLITSLGMLQRVSKSFTQTTKVDLTQWHNSGVKLLKPSKEILTFQVMNQSMNLLQVTFSRTLFYLFQVLQIRNSCKVFMKELHQKFVNMMKTILSSSSLSLGLILSLLALFNPLVVKSTLKNPFLPITTTLLLILEWNLSSNKE</sequence>
<accession>W7XBS5</accession>
<organism evidence="2 3">
    <name type="scientific">Tetrahymena thermophila (strain SB210)</name>
    <dbReference type="NCBI Taxonomy" id="312017"/>
    <lineage>
        <taxon>Eukaryota</taxon>
        <taxon>Sar</taxon>
        <taxon>Alveolata</taxon>
        <taxon>Ciliophora</taxon>
        <taxon>Intramacronucleata</taxon>
        <taxon>Oligohymenophorea</taxon>
        <taxon>Hymenostomatida</taxon>
        <taxon>Tetrahymenina</taxon>
        <taxon>Tetrahymenidae</taxon>
        <taxon>Tetrahymena</taxon>
    </lineage>
</organism>
<dbReference type="GeneID" id="24438189"/>
<keyword evidence="3" id="KW-1185">Reference proteome</keyword>
<dbReference type="AlphaFoldDB" id="W7XBS5"/>
<protein>
    <submittedName>
        <fullName evidence="2">Transmembrane protein, putative</fullName>
    </submittedName>
</protein>
<feature type="transmembrane region" description="Helical" evidence="1">
    <location>
        <begin position="154"/>
        <end position="173"/>
    </location>
</feature>
<keyword evidence="1" id="KW-1133">Transmembrane helix</keyword>
<proteinExistence type="predicted"/>
<evidence type="ECO:0000313" key="3">
    <source>
        <dbReference type="Proteomes" id="UP000009168"/>
    </source>
</evidence>
<dbReference type="Proteomes" id="UP000009168">
    <property type="component" value="Unassembled WGS sequence"/>
</dbReference>
<evidence type="ECO:0000256" key="1">
    <source>
        <dbReference type="SAM" id="Phobius"/>
    </source>
</evidence>
<keyword evidence="1 2" id="KW-0812">Transmembrane</keyword>